<dbReference type="Proteomes" id="UP001206128">
    <property type="component" value="Unassembled WGS sequence"/>
</dbReference>
<name>A0AAE3KGL7_9PSEU</name>
<sequence length="177" mass="19683">MEFDGDLERQQRIIGLASAVLGLIARDEADRIPETVAQYLKPATEPEQEFRLLASVTVRECAALAGARMAYGRERNPDLDNELPFRIETGSEGQRRTLGIDELPPPLRTVVRTMLAEGYGDPRTADELVDIALREATQHELHFLLSASLMFTVQLANECLRLGIPMADWVRAALAPE</sequence>
<keyword evidence="2" id="KW-1185">Reference proteome</keyword>
<evidence type="ECO:0000313" key="1">
    <source>
        <dbReference type="EMBL" id="MCP2166042.1"/>
    </source>
</evidence>
<organism evidence="1 2">
    <name type="scientific">Goodfellowiella coeruleoviolacea</name>
    <dbReference type="NCBI Taxonomy" id="334858"/>
    <lineage>
        <taxon>Bacteria</taxon>
        <taxon>Bacillati</taxon>
        <taxon>Actinomycetota</taxon>
        <taxon>Actinomycetes</taxon>
        <taxon>Pseudonocardiales</taxon>
        <taxon>Pseudonocardiaceae</taxon>
        <taxon>Goodfellowiella</taxon>
    </lineage>
</organism>
<accession>A0AAE3KGL7</accession>
<evidence type="ECO:0000313" key="2">
    <source>
        <dbReference type="Proteomes" id="UP001206128"/>
    </source>
</evidence>
<dbReference type="RefSeq" id="WP_253771519.1">
    <property type="nucleotide sequence ID" value="NZ_JAMTCK010000006.1"/>
</dbReference>
<dbReference type="EMBL" id="JAMTCK010000006">
    <property type="protein sequence ID" value="MCP2166042.1"/>
    <property type="molecule type" value="Genomic_DNA"/>
</dbReference>
<proteinExistence type="predicted"/>
<gene>
    <name evidence="1" type="ORF">LX83_002901</name>
</gene>
<dbReference type="AlphaFoldDB" id="A0AAE3KGL7"/>
<protein>
    <submittedName>
        <fullName evidence="1">Uncharacterized protein</fullName>
    </submittedName>
</protein>
<reference evidence="1" key="1">
    <citation type="submission" date="2022-06" db="EMBL/GenBank/DDBJ databases">
        <title>Genomic Encyclopedia of Archaeal and Bacterial Type Strains, Phase II (KMG-II): from individual species to whole genera.</title>
        <authorList>
            <person name="Goeker M."/>
        </authorList>
    </citation>
    <scope>NUCLEOTIDE SEQUENCE</scope>
    <source>
        <strain evidence="1">DSM 43935</strain>
    </source>
</reference>
<comment type="caution">
    <text evidence="1">The sequence shown here is derived from an EMBL/GenBank/DDBJ whole genome shotgun (WGS) entry which is preliminary data.</text>
</comment>